<dbReference type="InterPro" id="IPR050327">
    <property type="entry name" value="Proton-linked_MCT"/>
</dbReference>
<keyword evidence="4 5" id="KW-0472">Membrane</keyword>
<name>A0A087BPS5_9BIFI</name>
<feature type="transmembrane region" description="Helical" evidence="5">
    <location>
        <begin position="113"/>
        <end position="133"/>
    </location>
</feature>
<dbReference type="PANTHER" id="PTHR11360">
    <property type="entry name" value="MONOCARBOXYLATE TRANSPORTER"/>
    <property type="match status" value="1"/>
</dbReference>
<keyword evidence="3 5" id="KW-1133">Transmembrane helix</keyword>
<evidence type="ECO:0000256" key="1">
    <source>
        <dbReference type="ARBA" id="ARBA00004651"/>
    </source>
</evidence>
<protein>
    <submittedName>
        <fullName evidence="7">Major facilitator superfamily protein</fullName>
    </submittedName>
</protein>
<dbReference type="eggNOG" id="COG2814">
    <property type="taxonomic scope" value="Bacteria"/>
</dbReference>
<dbReference type="GO" id="GO:0005886">
    <property type="term" value="C:plasma membrane"/>
    <property type="evidence" value="ECO:0007669"/>
    <property type="project" value="UniProtKB-SubCell"/>
</dbReference>
<dbReference type="InterPro" id="IPR020846">
    <property type="entry name" value="MFS_dom"/>
</dbReference>
<evidence type="ECO:0000256" key="4">
    <source>
        <dbReference type="ARBA" id="ARBA00023136"/>
    </source>
</evidence>
<keyword evidence="8" id="KW-1185">Reference proteome</keyword>
<evidence type="ECO:0000256" key="2">
    <source>
        <dbReference type="ARBA" id="ARBA00022692"/>
    </source>
</evidence>
<organism evidence="7 8">
    <name type="scientific">Bifidobacterium minimum</name>
    <dbReference type="NCBI Taxonomy" id="1693"/>
    <lineage>
        <taxon>Bacteria</taxon>
        <taxon>Bacillati</taxon>
        <taxon>Actinomycetota</taxon>
        <taxon>Actinomycetes</taxon>
        <taxon>Bifidobacteriales</taxon>
        <taxon>Bifidobacteriaceae</taxon>
        <taxon>Bifidobacterium</taxon>
    </lineage>
</organism>
<dbReference type="InterPro" id="IPR011701">
    <property type="entry name" value="MFS"/>
</dbReference>
<dbReference type="PROSITE" id="PS50850">
    <property type="entry name" value="MFS"/>
    <property type="match status" value="1"/>
</dbReference>
<feature type="transmembrane region" description="Helical" evidence="5">
    <location>
        <begin position="247"/>
        <end position="266"/>
    </location>
</feature>
<feature type="transmembrane region" description="Helical" evidence="5">
    <location>
        <begin position="426"/>
        <end position="447"/>
    </location>
</feature>
<accession>A0A087BPS5</accession>
<feature type="transmembrane region" description="Helical" evidence="5">
    <location>
        <begin position="385"/>
        <end position="406"/>
    </location>
</feature>
<feature type="transmembrane region" description="Helical" evidence="5">
    <location>
        <begin position="171"/>
        <end position="192"/>
    </location>
</feature>
<dbReference type="STRING" id="1693.BMIN_0741"/>
<keyword evidence="2 5" id="KW-0812">Transmembrane</keyword>
<dbReference type="InterPro" id="IPR036259">
    <property type="entry name" value="MFS_trans_sf"/>
</dbReference>
<comment type="subcellular location">
    <subcellularLocation>
        <location evidence="1">Cell membrane</location>
        <topology evidence="1">Multi-pass membrane protein</topology>
    </subcellularLocation>
</comment>
<feature type="transmembrane region" description="Helical" evidence="5">
    <location>
        <begin position="48"/>
        <end position="68"/>
    </location>
</feature>
<dbReference type="SUPFAM" id="SSF103473">
    <property type="entry name" value="MFS general substrate transporter"/>
    <property type="match status" value="1"/>
</dbReference>
<feature type="transmembrane region" description="Helical" evidence="5">
    <location>
        <begin position="204"/>
        <end position="223"/>
    </location>
</feature>
<proteinExistence type="predicted"/>
<sequence>MGHVTFFRQRDDCDGDCPAHATNPTWAMNSLCGEDHMSILPDNRWTRAIAPALLIHVSIGTVYCWSVFKQLIADRMKVPAGTIEWGFSLAIFFLGMSAAFLGPMVERDIKKSALISMVCFVVGFAGTGMSVELNFLPGVFIFYGAIMGVGLGVGYLTPVKNLMLWFKDNKGLATGIAVAGFGLAKAIASPVMEWLIEGVGLVKMFYILALVYAILMFVGFLLIKRPQGYVYEPDAQVSRGSIMRRPVFWAIWLAFYINITCGLALISQEKDILRDVLRQLPSYSGLDDSAFAVAIAGTVGVVLAVDAVFNTVGRLGFSTLSDHFARRETAYVIIFVMSIAVCVVEIATGGIDNALLWVVLAMLFLVNAGYGGGFSTLPVLLDQHFGIKAVSTTHGLALSAWAMAGLSGNQLASFVVNHADDQAHRYATLIPILAVLYAIALVSIIWVSRRRTRAAIADDRAEV</sequence>
<dbReference type="GO" id="GO:0022857">
    <property type="term" value="F:transmembrane transporter activity"/>
    <property type="evidence" value="ECO:0007669"/>
    <property type="project" value="InterPro"/>
</dbReference>
<comment type="caution">
    <text evidence="7">The sequence shown here is derived from an EMBL/GenBank/DDBJ whole genome shotgun (WGS) entry which is preliminary data.</text>
</comment>
<evidence type="ECO:0000313" key="8">
    <source>
        <dbReference type="Proteomes" id="UP000029014"/>
    </source>
</evidence>
<feature type="transmembrane region" description="Helical" evidence="5">
    <location>
        <begin position="139"/>
        <end position="159"/>
    </location>
</feature>
<evidence type="ECO:0000256" key="5">
    <source>
        <dbReference type="SAM" id="Phobius"/>
    </source>
</evidence>
<dbReference type="AlphaFoldDB" id="A0A087BPS5"/>
<dbReference type="Gene3D" id="1.20.1250.20">
    <property type="entry name" value="MFS general substrate transporter like domains"/>
    <property type="match status" value="2"/>
</dbReference>
<feature type="transmembrane region" description="Helical" evidence="5">
    <location>
        <begin position="330"/>
        <end position="348"/>
    </location>
</feature>
<gene>
    <name evidence="7" type="ORF">BMIN_0741</name>
</gene>
<reference evidence="7 8" key="1">
    <citation type="submission" date="2014-03" db="EMBL/GenBank/DDBJ databases">
        <title>Genomics of Bifidobacteria.</title>
        <authorList>
            <person name="Ventura M."/>
            <person name="Milani C."/>
            <person name="Lugli G.A."/>
        </authorList>
    </citation>
    <scope>NUCLEOTIDE SEQUENCE [LARGE SCALE GENOMIC DNA]</scope>
    <source>
        <strain evidence="7 8">LMG 11592</strain>
    </source>
</reference>
<feature type="transmembrane region" description="Helical" evidence="5">
    <location>
        <begin position="354"/>
        <end position="373"/>
    </location>
</feature>
<dbReference type="Pfam" id="PF07690">
    <property type="entry name" value="MFS_1"/>
    <property type="match status" value="1"/>
</dbReference>
<dbReference type="CDD" id="cd17353">
    <property type="entry name" value="MFS_OFA_like"/>
    <property type="match status" value="1"/>
</dbReference>
<feature type="domain" description="Major facilitator superfamily (MFS) profile" evidence="6">
    <location>
        <begin position="21"/>
        <end position="452"/>
    </location>
</feature>
<evidence type="ECO:0000259" key="6">
    <source>
        <dbReference type="PROSITE" id="PS50850"/>
    </source>
</evidence>
<dbReference type="EMBL" id="JGZD01000008">
    <property type="protein sequence ID" value="KFI73025.1"/>
    <property type="molecule type" value="Genomic_DNA"/>
</dbReference>
<evidence type="ECO:0000313" key="7">
    <source>
        <dbReference type="EMBL" id="KFI73025.1"/>
    </source>
</evidence>
<evidence type="ECO:0000256" key="3">
    <source>
        <dbReference type="ARBA" id="ARBA00022989"/>
    </source>
</evidence>
<feature type="transmembrane region" description="Helical" evidence="5">
    <location>
        <begin position="80"/>
        <end position="101"/>
    </location>
</feature>
<feature type="transmembrane region" description="Helical" evidence="5">
    <location>
        <begin position="290"/>
        <end position="309"/>
    </location>
</feature>
<dbReference type="PANTHER" id="PTHR11360:SF317">
    <property type="entry name" value="MAJOR FACILITATOR SUPERFAMILY (MFS) PROFILE DOMAIN-CONTAINING PROTEIN-RELATED"/>
    <property type="match status" value="1"/>
</dbReference>
<dbReference type="Proteomes" id="UP000029014">
    <property type="component" value="Unassembled WGS sequence"/>
</dbReference>